<evidence type="ECO:0000313" key="1">
    <source>
        <dbReference type="EMBL" id="GAA3905803.1"/>
    </source>
</evidence>
<comment type="caution">
    <text evidence="1">The sequence shown here is derived from an EMBL/GenBank/DDBJ whole genome shotgun (WGS) entry which is preliminary data.</text>
</comment>
<accession>A0ABP7LUX5</accession>
<organism evidence="1 2">
    <name type="scientific">Streptomyces lannensis</name>
    <dbReference type="NCBI Taxonomy" id="766498"/>
    <lineage>
        <taxon>Bacteria</taxon>
        <taxon>Bacillati</taxon>
        <taxon>Actinomycetota</taxon>
        <taxon>Actinomycetes</taxon>
        <taxon>Kitasatosporales</taxon>
        <taxon>Streptomycetaceae</taxon>
        <taxon>Streptomyces</taxon>
    </lineage>
</organism>
<sequence length="74" mass="7794">MELSALLMLASTRGLVAGRALVVDGANADDLVDVEATGGYDPHRAAVAERAARGSRVTLDTLHLLATEYGRDEK</sequence>
<dbReference type="EMBL" id="BAAAZA010000061">
    <property type="protein sequence ID" value="GAA3905803.1"/>
    <property type="molecule type" value="Genomic_DNA"/>
</dbReference>
<keyword evidence="2" id="KW-1185">Reference proteome</keyword>
<gene>
    <name evidence="1" type="ORF">GCM10022207_88980</name>
</gene>
<protein>
    <submittedName>
        <fullName evidence="1">Uncharacterized protein</fullName>
    </submittedName>
</protein>
<proteinExistence type="predicted"/>
<reference evidence="2" key="1">
    <citation type="journal article" date="2019" name="Int. J. Syst. Evol. Microbiol.">
        <title>The Global Catalogue of Microorganisms (GCM) 10K type strain sequencing project: providing services to taxonomists for standard genome sequencing and annotation.</title>
        <authorList>
            <consortium name="The Broad Institute Genomics Platform"/>
            <consortium name="The Broad Institute Genome Sequencing Center for Infectious Disease"/>
            <person name="Wu L."/>
            <person name="Ma J."/>
        </authorList>
    </citation>
    <scope>NUCLEOTIDE SEQUENCE [LARGE SCALE GENOMIC DNA]</scope>
    <source>
        <strain evidence="2">JCM 16578</strain>
    </source>
</reference>
<dbReference type="Proteomes" id="UP001501563">
    <property type="component" value="Unassembled WGS sequence"/>
</dbReference>
<name>A0ABP7LUX5_9ACTN</name>
<evidence type="ECO:0000313" key="2">
    <source>
        <dbReference type="Proteomes" id="UP001501563"/>
    </source>
</evidence>
<dbReference type="RefSeq" id="WP_425579153.1">
    <property type="nucleotide sequence ID" value="NZ_BAAAZA010000061.1"/>
</dbReference>